<evidence type="ECO:0000313" key="1">
    <source>
        <dbReference type="EMBL" id="CAG8804243.1"/>
    </source>
</evidence>
<protein>
    <submittedName>
        <fullName evidence="1">18644_t:CDS:1</fullName>
    </submittedName>
</protein>
<evidence type="ECO:0000313" key="2">
    <source>
        <dbReference type="Proteomes" id="UP000789920"/>
    </source>
</evidence>
<gene>
    <name evidence="1" type="ORF">RPERSI_LOCUS21685</name>
</gene>
<reference evidence="1" key="1">
    <citation type="submission" date="2021-06" db="EMBL/GenBank/DDBJ databases">
        <authorList>
            <person name="Kallberg Y."/>
            <person name="Tangrot J."/>
            <person name="Rosling A."/>
        </authorList>
    </citation>
    <scope>NUCLEOTIDE SEQUENCE</scope>
    <source>
        <strain evidence="1">MA461A</strain>
    </source>
</reference>
<name>A0ACA9RPH3_9GLOM</name>
<sequence length="56" mass="6507">NNETLGQHYLIETSSQDSKTFSNHQDSILTKLWVSTILLKHYLKAVKFSQIIKIVF</sequence>
<keyword evidence="2" id="KW-1185">Reference proteome</keyword>
<comment type="caution">
    <text evidence="1">The sequence shown here is derived from an EMBL/GenBank/DDBJ whole genome shotgun (WGS) entry which is preliminary data.</text>
</comment>
<feature type="non-terminal residue" evidence="1">
    <location>
        <position position="1"/>
    </location>
</feature>
<accession>A0ACA9RPH3</accession>
<organism evidence="1 2">
    <name type="scientific">Racocetra persica</name>
    <dbReference type="NCBI Taxonomy" id="160502"/>
    <lineage>
        <taxon>Eukaryota</taxon>
        <taxon>Fungi</taxon>
        <taxon>Fungi incertae sedis</taxon>
        <taxon>Mucoromycota</taxon>
        <taxon>Glomeromycotina</taxon>
        <taxon>Glomeromycetes</taxon>
        <taxon>Diversisporales</taxon>
        <taxon>Gigasporaceae</taxon>
        <taxon>Racocetra</taxon>
    </lineage>
</organism>
<dbReference type="EMBL" id="CAJVQC010064079">
    <property type="protein sequence ID" value="CAG8804243.1"/>
    <property type="molecule type" value="Genomic_DNA"/>
</dbReference>
<proteinExistence type="predicted"/>
<dbReference type="Proteomes" id="UP000789920">
    <property type="component" value="Unassembled WGS sequence"/>
</dbReference>